<dbReference type="EMBL" id="JACDXP010000011">
    <property type="protein sequence ID" value="KAF6517616.1"/>
    <property type="molecule type" value="Genomic_DNA"/>
</dbReference>
<dbReference type="AlphaFoldDB" id="A0A8H6GHF7"/>
<dbReference type="InterPro" id="IPR051346">
    <property type="entry name" value="OTU_Deubiquitinase"/>
</dbReference>
<evidence type="ECO:0000256" key="7">
    <source>
        <dbReference type="SAM" id="MobiDB-lite"/>
    </source>
</evidence>
<accession>A0A8H6GHF7</accession>
<keyword evidence="5" id="KW-0378">Hydrolase</keyword>
<proteinExistence type="predicted"/>
<evidence type="ECO:0000256" key="5">
    <source>
        <dbReference type="ARBA" id="ARBA00022801"/>
    </source>
</evidence>
<reference evidence="10 11" key="1">
    <citation type="journal article" date="2020" name="bioRxiv">
        <title>A chromosome-scale genome assembly for the Fusarium oxysporum strain Fo5176 to establish a model Arabidopsis-fungal pathosystem.</title>
        <authorList>
            <person name="Fokkens L."/>
            <person name="Guo L."/>
            <person name="Dora S."/>
            <person name="Wang B."/>
            <person name="Ye K."/>
            <person name="Sanchez-Rodriguez C."/>
            <person name="Croll D."/>
        </authorList>
    </citation>
    <scope>NUCLEOTIDE SEQUENCE [LARGE SCALE GENOMIC DNA]</scope>
    <source>
        <strain evidence="10 11">Fo5176</strain>
    </source>
</reference>
<protein>
    <recommendedName>
        <fullName evidence="2">ubiquitinyl hydrolase 1</fullName>
        <ecNumber evidence="2">3.4.19.12</ecNumber>
    </recommendedName>
</protein>
<dbReference type="PANTHER" id="PTHR13367:SF34">
    <property type="match status" value="1"/>
</dbReference>
<dbReference type="GO" id="GO:0004843">
    <property type="term" value="F:cysteine-type deubiquitinase activity"/>
    <property type="evidence" value="ECO:0007669"/>
    <property type="project" value="UniProtKB-EC"/>
</dbReference>
<feature type="region of interest" description="Disordered" evidence="7">
    <location>
        <begin position="679"/>
        <end position="706"/>
    </location>
</feature>
<dbReference type="GO" id="GO:0006508">
    <property type="term" value="P:proteolysis"/>
    <property type="evidence" value="ECO:0007669"/>
    <property type="project" value="UniProtKB-KW"/>
</dbReference>
<keyword evidence="6" id="KW-0788">Thiol protease</keyword>
<dbReference type="InterPro" id="IPR022099">
    <property type="entry name" value="DUF3638"/>
</dbReference>
<gene>
    <name evidence="10" type="ORF">HZS61_003177</name>
</gene>
<evidence type="ECO:0000313" key="10">
    <source>
        <dbReference type="EMBL" id="KAF6517616.1"/>
    </source>
</evidence>
<comment type="catalytic activity">
    <reaction evidence="1">
        <text>Thiol-dependent hydrolysis of ester, thioester, amide, peptide and isopeptide bonds formed by the C-terminal Gly of ubiquitin (a 76-residue protein attached to proteins as an intracellular targeting signal).</text>
        <dbReference type="EC" id="3.4.19.12"/>
    </reaction>
</comment>
<dbReference type="EC" id="3.4.19.12" evidence="2"/>
<organism evidence="10 11">
    <name type="scientific">Fusarium oxysporum f. sp. conglutinans</name>
    <dbReference type="NCBI Taxonomy" id="100902"/>
    <lineage>
        <taxon>Eukaryota</taxon>
        <taxon>Fungi</taxon>
        <taxon>Dikarya</taxon>
        <taxon>Ascomycota</taxon>
        <taxon>Pezizomycotina</taxon>
        <taxon>Sordariomycetes</taxon>
        <taxon>Hypocreomycetidae</taxon>
        <taxon>Hypocreales</taxon>
        <taxon>Nectriaceae</taxon>
        <taxon>Fusarium</taxon>
        <taxon>Fusarium oxysporum species complex</taxon>
    </lineage>
</organism>
<feature type="compositionally biased region" description="Basic and acidic residues" evidence="7">
    <location>
        <begin position="685"/>
        <end position="698"/>
    </location>
</feature>
<evidence type="ECO:0000259" key="9">
    <source>
        <dbReference type="Pfam" id="PF12359"/>
    </source>
</evidence>
<keyword evidence="3" id="KW-0645">Protease</keyword>
<dbReference type="Pfam" id="PF12359">
    <property type="entry name" value="DUF3645"/>
    <property type="match status" value="1"/>
</dbReference>
<dbReference type="InterPro" id="IPR022105">
    <property type="entry name" value="DUF3645"/>
</dbReference>
<comment type="caution">
    <text evidence="10">The sequence shown here is derived from an EMBL/GenBank/DDBJ whole genome shotgun (WGS) entry which is preliminary data.</text>
</comment>
<evidence type="ECO:0000313" key="11">
    <source>
        <dbReference type="Proteomes" id="UP000593570"/>
    </source>
</evidence>
<sequence length="963" mass="109442">MLHTLFKQNLEACTEHAKAIYQDLSRAIIDTLTRKPGVQVLESVKLILEDSSYLPRVTPLLLLQQLRSSRFSCLPERWKVAIIEYAIAITDTQRAKRLVRFESSPVDLLREVQNPGHDAWEAWDHPEWLLLECESEIMIRNVQQQIAQKMINPPESENAVMQLNMGEGKSTVIVPMVATALADGSKIIRVIVAKPQAKQMHRMLISKLSGLLDRPVYLLPFSRDIRMNTQRAEAIHRLVTRCRNEGGVLMVQPEHLLSLQLMELECHLSSNKEAAERLSSIRELFDHVSRDIVDESDENFSVKFELIYTLGQQCSIEDSPSRWVVIQEVLGLVAQFTGEAKSEFSKSLEFDDRNGRYPIVRFLQADAGEVVLDRVANRICKTGMWGLPISNQSEKIRSAVYRYITRWKLRKVDTKLVETSLFFDGAAIGRILLLRGLFSGGILAFALGQKRWRVNYGIDPHRETGTKLAVPFRAKDSPTPRSEFSHPDVVITLTCLSYYYDESHTRGTDLKLPPNYRAVVTLGAGLTKDRLVQACMRMRKLGKGQSVEFCVPWEIEQKIIRLKPQEKAARRGIAISDVLSWVITETCLDLRKAIPLWLNQGVRFSRHQVFWSKRKGDAVSRWAEQFLEEEAQTLDQRYRPRAGRITLDSLLDKAGALMTNELRARCDEFGLTELHTASLQEEQERELSPETEQERQVEKPPAAEPETHFVSQSLKDWILKGSSSIDITLFQAEHKPAFQTLNNTSAAQYFNVQAFPSTVRATLDFAKTVKGTFGARNYSDCFQRPVQWIVTNKCQAESVCLVIISPFEAQELLPLIERSQHVTLHLYAPRVNLAFQSLDHLQLYRLSGKPTLDAPPRSVVTFLNLFSGQLYLSSFQDYTDVCDLLGLAWDAADESVILGPDGFIPPGVRGSVVNKSVFSRSPVQFLRLLMEKIRHDCGSIEKTDIGKIFEGMRLLEDDFKGRS</sequence>
<evidence type="ECO:0000256" key="6">
    <source>
        <dbReference type="ARBA" id="ARBA00022807"/>
    </source>
</evidence>
<feature type="domain" description="DUF3638" evidence="8">
    <location>
        <begin position="117"/>
        <end position="337"/>
    </location>
</feature>
<feature type="domain" description="DUF3645" evidence="9">
    <location>
        <begin position="459"/>
        <end position="494"/>
    </location>
</feature>
<dbReference type="Proteomes" id="UP000593570">
    <property type="component" value="Unassembled WGS sequence"/>
</dbReference>
<evidence type="ECO:0000256" key="2">
    <source>
        <dbReference type="ARBA" id="ARBA00012759"/>
    </source>
</evidence>
<dbReference type="PANTHER" id="PTHR13367">
    <property type="entry name" value="UBIQUITIN THIOESTERASE"/>
    <property type="match status" value="1"/>
</dbReference>
<name>A0A8H6GHF7_FUSOX</name>
<keyword evidence="4" id="KW-0833">Ubl conjugation pathway</keyword>
<evidence type="ECO:0000256" key="4">
    <source>
        <dbReference type="ARBA" id="ARBA00022786"/>
    </source>
</evidence>
<evidence type="ECO:0000256" key="3">
    <source>
        <dbReference type="ARBA" id="ARBA00022670"/>
    </source>
</evidence>
<dbReference type="Pfam" id="PF12340">
    <property type="entry name" value="DUF3638"/>
    <property type="match status" value="1"/>
</dbReference>
<evidence type="ECO:0000256" key="1">
    <source>
        <dbReference type="ARBA" id="ARBA00000707"/>
    </source>
</evidence>
<evidence type="ECO:0000259" key="8">
    <source>
        <dbReference type="Pfam" id="PF12340"/>
    </source>
</evidence>